<dbReference type="OrthoDB" id="17262at2759"/>
<comment type="similarity">
    <text evidence="2">Belongs to the XPG/RAD2 endonuclease family.</text>
</comment>
<proteinExistence type="inferred from homology"/>
<dbReference type="InterPro" id="IPR029060">
    <property type="entry name" value="PIN-like_dom_sf"/>
</dbReference>
<gene>
    <name evidence="4" type="ORF">AWRI3579_g772</name>
</gene>
<dbReference type="FunCoup" id="A0A1E5RPC4">
    <property type="interactions" value="391"/>
</dbReference>
<dbReference type="Gene3D" id="3.40.50.1010">
    <property type="entry name" value="5'-nuclease"/>
    <property type="match status" value="1"/>
</dbReference>
<dbReference type="Pfam" id="PF12246">
    <property type="entry name" value="MKT1_C"/>
    <property type="match status" value="1"/>
</dbReference>
<dbReference type="PANTHER" id="PTHR11081:SF32">
    <property type="entry name" value="POST-TRANSCRIPTIONAL REGULATOR MKT1"/>
    <property type="match status" value="1"/>
</dbReference>
<evidence type="ECO:0000259" key="3">
    <source>
        <dbReference type="SMART" id="SM00485"/>
    </source>
</evidence>
<dbReference type="InterPro" id="IPR006084">
    <property type="entry name" value="XPG/Rad2"/>
</dbReference>
<dbReference type="SMART" id="SM00485">
    <property type="entry name" value="XPGN"/>
    <property type="match status" value="1"/>
</dbReference>
<dbReference type="STRING" id="56408.A0A1E5RPC4"/>
<evidence type="ECO:0000256" key="2">
    <source>
        <dbReference type="ARBA" id="ARBA00024023"/>
    </source>
</evidence>
<dbReference type="CDD" id="cd09858">
    <property type="entry name" value="PIN_MKT1"/>
    <property type="match status" value="1"/>
</dbReference>
<keyword evidence="1" id="KW-0810">Translation regulation</keyword>
<protein>
    <submittedName>
        <fullName evidence="4">Protein MKT1</fullName>
    </submittedName>
</protein>
<organism evidence="4 5">
    <name type="scientific">Hanseniaspora osmophila</name>
    <dbReference type="NCBI Taxonomy" id="56408"/>
    <lineage>
        <taxon>Eukaryota</taxon>
        <taxon>Fungi</taxon>
        <taxon>Dikarya</taxon>
        <taxon>Ascomycota</taxon>
        <taxon>Saccharomycotina</taxon>
        <taxon>Saccharomycetes</taxon>
        <taxon>Saccharomycodales</taxon>
        <taxon>Saccharomycodaceae</taxon>
        <taxon>Hanseniaspora</taxon>
    </lineage>
</organism>
<dbReference type="Pfam" id="PF12247">
    <property type="entry name" value="MKT1_N"/>
    <property type="match status" value="1"/>
</dbReference>
<dbReference type="InterPro" id="IPR022040">
    <property type="entry name" value="MKT1_N"/>
</dbReference>
<keyword evidence="5" id="KW-1185">Reference proteome</keyword>
<evidence type="ECO:0000256" key="1">
    <source>
        <dbReference type="ARBA" id="ARBA00022845"/>
    </source>
</evidence>
<dbReference type="EMBL" id="LPNM01000005">
    <property type="protein sequence ID" value="OEJ88543.1"/>
    <property type="molecule type" value="Genomic_DNA"/>
</dbReference>
<dbReference type="Pfam" id="PF00752">
    <property type="entry name" value="XPG_N"/>
    <property type="match status" value="1"/>
</dbReference>
<dbReference type="GO" id="GO:0006417">
    <property type="term" value="P:regulation of translation"/>
    <property type="evidence" value="ECO:0007669"/>
    <property type="project" value="UniProtKB-KW"/>
</dbReference>
<feature type="domain" description="XPG N-terminal" evidence="3">
    <location>
        <begin position="1"/>
        <end position="109"/>
    </location>
</feature>
<evidence type="ECO:0000313" key="5">
    <source>
        <dbReference type="Proteomes" id="UP000095728"/>
    </source>
</evidence>
<comment type="caution">
    <text evidence="4">The sequence shown here is derived from an EMBL/GenBank/DDBJ whole genome shotgun (WGS) entry which is preliminary data.</text>
</comment>
<name>A0A1E5RPC4_9ASCO</name>
<dbReference type="GO" id="GO:0004518">
    <property type="term" value="F:nuclease activity"/>
    <property type="evidence" value="ECO:0007669"/>
    <property type="project" value="InterPro"/>
</dbReference>
<dbReference type="InterPro" id="IPR006085">
    <property type="entry name" value="XPG_DNA_repair_N"/>
</dbReference>
<dbReference type="AlphaFoldDB" id="A0A1E5RPC4"/>
<evidence type="ECO:0000313" key="4">
    <source>
        <dbReference type="EMBL" id="OEJ88543.1"/>
    </source>
</evidence>
<dbReference type="InParanoid" id="A0A1E5RPC4"/>
<reference evidence="5" key="1">
    <citation type="journal article" date="2016" name="Genome Announc.">
        <title>Genome sequences of three species of Hanseniaspora isolated from spontaneous wine fermentations.</title>
        <authorList>
            <person name="Sternes P.R."/>
            <person name="Lee D."/>
            <person name="Kutyna D.R."/>
            <person name="Borneman A.R."/>
        </authorList>
    </citation>
    <scope>NUCLEOTIDE SEQUENCE [LARGE SCALE GENOMIC DNA]</scope>
    <source>
        <strain evidence="5">AWRI3579</strain>
    </source>
</reference>
<accession>A0A1E5RPC4</accession>
<dbReference type="PANTHER" id="PTHR11081">
    <property type="entry name" value="FLAP ENDONUCLEASE FAMILY MEMBER"/>
    <property type="match status" value="1"/>
</dbReference>
<dbReference type="InterPro" id="IPR022039">
    <property type="entry name" value="MKT1_C"/>
</dbReference>
<sequence>MPIRSLESFLFERNLVDTCPIDSISGCRLGIDVDHYFSKLLLNKKELFTDAIGGCPTGLIVHIENDLKFFKENEITPVFVFNGFETVNQVEYSSKLFTNPKFVPQSTSTSSPESTAQEKSIFVSSPLLSVSGDSVVASSAERMVASDRGTFKQIVDYQRIQGWSAWKKLLEETKGSYVDQPPTPTQPFKFETKFLEINRFKNELIQILINKEIEYLVAPFVSWIQLAYLFENQLIDAIYGSTDLLLLEKLDKFILSISFLGKEVRYVEKASFLKETKISFNDFVDISMCCGNSLQPETLLSLSASVPDQQIFAYALDLVSTQGFDLYVNLKNSNEQKETDYFERGLATLSCSPIMSMNGKVILYSTQLPADTNTTSTTDSGTEQRIPKNKVPKNVHDYISKRLPDEYHFYFMIGLFSNTKVLDAIISNQYVENLPLAAKNIAEYQELVRKSSSVFKNNQFNILASSLNRYYQSRPIKHIKWFEPQNSEELPSRLDSNLFDEISKIYVKTDNEKPFTLANFVALFQNQTEWKTKFFNQKVIFPGNVPITDKLNTSFDLLSTSLLRFLFLIGFFELKLDATKTKATRLKATKWGDVFLKLKDITGVDQDMESLLLFLILMKFQVIKLNATFDDNKYPSSLSESTKTQHPMESKNISLLCRVLLLCKSKNNPECYQGPVDYSLLCFRDFYENVSQNSRELLESCTASTLVYGEFNRVSLKSNNEWSQKIVKQMLFKEQTPNTLFTMIWEFYLQKMLHSGNSHKEAVQLISKTFNTAQFSTEGEIEKSVLRKGLIFLQSIQSLFNELTQKKLVDETEAEALNKAVTWVEEIVGNYA</sequence>
<dbReference type="SUPFAM" id="SSF88723">
    <property type="entry name" value="PIN domain-like"/>
    <property type="match status" value="1"/>
</dbReference>
<dbReference type="Proteomes" id="UP000095728">
    <property type="component" value="Unassembled WGS sequence"/>
</dbReference>
<dbReference type="GO" id="GO:0003730">
    <property type="term" value="F:mRNA 3'-UTR binding"/>
    <property type="evidence" value="ECO:0007669"/>
    <property type="project" value="TreeGrafter"/>
</dbReference>